<dbReference type="AlphaFoldDB" id="A0A8J8NWM6"/>
<evidence type="ECO:0000313" key="2">
    <source>
        <dbReference type="Proteomes" id="UP000785679"/>
    </source>
</evidence>
<evidence type="ECO:0000313" key="1">
    <source>
        <dbReference type="EMBL" id="TNV81566.1"/>
    </source>
</evidence>
<sequence>MSRHQNEKQVQSFKNISRYLNNQQMLLYKITLKIYYTLYRPYQCNCGKSYYRPQWLKQHRMECNFVEQHTKLPCAITTATTTTLGKRPKHHHLAQDFEQSFYFDQQRKPSVFGKNISPNGRNKFEENNYVPCHERKEANGSIMIQEKRFRKDSCWGCCRASIYAINENQTLPQQSKTQLLEQKQNEHPIEACISILAKSFQNWTPPVVSPNLFLPLDHLGGSGINKGDIVDPPRLPTFSQWHNTHSCKNEHNLHKFKAQHPCNEDEFHRILSFGRRDNQQSIFHLTSL</sequence>
<organism evidence="1 2">
    <name type="scientific">Halteria grandinella</name>
    <dbReference type="NCBI Taxonomy" id="5974"/>
    <lineage>
        <taxon>Eukaryota</taxon>
        <taxon>Sar</taxon>
        <taxon>Alveolata</taxon>
        <taxon>Ciliophora</taxon>
        <taxon>Intramacronucleata</taxon>
        <taxon>Spirotrichea</taxon>
        <taxon>Stichotrichia</taxon>
        <taxon>Sporadotrichida</taxon>
        <taxon>Halteriidae</taxon>
        <taxon>Halteria</taxon>
    </lineage>
</organism>
<comment type="caution">
    <text evidence="1">The sequence shown here is derived from an EMBL/GenBank/DDBJ whole genome shotgun (WGS) entry which is preliminary data.</text>
</comment>
<name>A0A8J8NWM6_HALGN</name>
<reference evidence="1" key="1">
    <citation type="submission" date="2019-06" db="EMBL/GenBank/DDBJ databases">
        <authorList>
            <person name="Zheng W."/>
        </authorList>
    </citation>
    <scope>NUCLEOTIDE SEQUENCE</scope>
    <source>
        <strain evidence="1">QDHG01</strain>
    </source>
</reference>
<dbReference type="EMBL" id="RRYP01006004">
    <property type="protein sequence ID" value="TNV81566.1"/>
    <property type="molecule type" value="Genomic_DNA"/>
</dbReference>
<dbReference type="Proteomes" id="UP000785679">
    <property type="component" value="Unassembled WGS sequence"/>
</dbReference>
<accession>A0A8J8NWM6</accession>
<keyword evidence="2" id="KW-1185">Reference proteome</keyword>
<protein>
    <submittedName>
        <fullName evidence="1">Uncharacterized protein</fullName>
    </submittedName>
</protein>
<gene>
    <name evidence="1" type="ORF">FGO68_gene12338</name>
</gene>
<proteinExistence type="predicted"/>